<keyword evidence="5 7" id="KW-0472">Membrane</keyword>
<comment type="subcellular location">
    <subcellularLocation>
        <location evidence="1">Membrane</location>
        <topology evidence="1">Multi-pass membrane protein</topology>
    </subcellularLocation>
</comment>
<feature type="transmembrane region" description="Helical" evidence="7">
    <location>
        <begin position="241"/>
        <end position="260"/>
    </location>
</feature>
<dbReference type="OrthoDB" id="196786at2759"/>
<feature type="transmembrane region" description="Helical" evidence="7">
    <location>
        <begin position="211"/>
        <end position="229"/>
    </location>
</feature>
<evidence type="ECO:0000256" key="1">
    <source>
        <dbReference type="ARBA" id="ARBA00004141"/>
    </source>
</evidence>
<evidence type="ECO:0000256" key="7">
    <source>
        <dbReference type="SAM" id="Phobius"/>
    </source>
</evidence>
<evidence type="ECO:0000256" key="2">
    <source>
        <dbReference type="ARBA" id="ARBA00022448"/>
    </source>
</evidence>
<feature type="compositionally biased region" description="Low complexity" evidence="6">
    <location>
        <begin position="453"/>
        <end position="470"/>
    </location>
</feature>
<feature type="transmembrane region" description="Helical" evidence="7">
    <location>
        <begin position="574"/>
        <end position="594"/>
    </location>
</feature>
<reference evidence="8" key="1">
    <citation type="journal article" date="2021" name="Proc. Natl. Acad. Sci. U.S.A.">
        <title>Three genomes in the algal genus Volvox reveal the fate of a haploid sex-determining region after a transition to homothallism.</title>
        <authorList>
            <person name="Yamamoto K."/>
            <person name="Hamaji T."/>
            <person name="Kawai-Toyooka H."/>
            <person name="Matsuzaki R."/>
            <person name="Takahashi F."/>
            <person name="Nishimura Y."/>
            <person name="Kawachi M."/>
            <person name="Noguchi H."/>
            <person name="Minakuchi Y."/>
            <person name="Umen J.G."/>
            <person name="Toyoda A."/>
            <person name="Nozaki H."/>
        </authorList>
    </citation>
    <scope>NUCLEOTIDE SEQUENCE</scope>
    <source>
        <strain evidence="8">NIES-3785</strain>
    </source>
</reference>
<feature type="transmembrane region" description="Helical" evidence="7">
    <location>
        <begin position="267"/>
        <end position="288"/>
    </location>
</feature>
<evidence type="ECO:0000256" key="5">
    <source>
        <dbReference type="ARBA" id="ARBA00023136"/>
    </source>
</evidence>
<dbReference type="Gene3D" id="1.20.1250.20">
    <property type="entry name" value="MFS general substrate transporter like domains"/>
    <property type="match status" value="1"/>
</dbReference>
<protein>
    <submittedName>
        <fullName evidence="8">Uncharacterized protein</fullName>
    </submittedName>
</protein>
<keyword evidence="4 7" id="KW-1133">Transmembrane helix</keyword>
<feature type="transmembrane region" description="Helical" evidence="7">
    <location>
        <begin position="632"/>
        <end position="653"/>
    </location>
</feature>
<feature type="region of interest" description="Disordered" evidence="6">
    <location>
        <begin position="436"/>
        <end position="470"/>
    </location>
</feature>
<dbReference type="GO" id="GO:0016020">
    <property type="term" value="C:membrane"/>
    <property type="evidence" value="ECO:0007669"/>
    <property type="project" value="UniProtKB-SubCell"/>
</dbReference>
<dbReference type="PANTHER" id="PTHR43791:SF36">
    <property type="entry name" value="TRANSPORTER, PUTATIVE (AFU_ORTHOLOGUE AFUA_6G08340)-RELATED"/>
    <property type="match status" value="1"/>
</dbReference>
<feature type="transmembrane region" description="Helical" evidence="7">
    <location>
        <begin position="336"/>
        <end position="356"/>
    </location>
</feature>
<dbReference type="PROSITE" id="PS50850">
    <property type="entry name" value="MFS"/>
    <property type="match status" value="1"/>
</dbReference>
<dbReference type="SUPFAM" id="SSF103473">
    <property type="entry name" value="MFS general substrate transporter"/>
    <property type="match status" value="1"/>
</dbReference>
<feature type="transmembrane region" description="Helical" evidence="7">
    <location>
        <begin position="665"/>
        <end position="691"/>
    </location>
</feature>
<evidence type="ECO:0000256" key="4">
    <source>
        <dbReference type="ARBA" id="ARBA00022989"/>
    </source>
</evidence>
<feature type="transmembrane region" description="Helical" evidence="7">
    <location>
        <begin position="711"/>
        <end position="735"/>
    </location>
</feature>
<dbReference type="InterPro" id="IPR036259">
    <property type="entry name" value="MFS_trans_sf"/>
</dbReference>
<comment type="caution">
    <text evidence="8">The sequence shown here is derived from an EMBL/GenBank/DDBJ whole genome shotgun (WGS) entry which is preliminary data.</text>
</comment>
<evidence type="ECO:0000313" key="9">
    <source>
        <dbReference type="Proteomes" id="UP000722791"/>
    </source>
</evidence>
<name>A0A8J4C8Y6_9CHLO</name>
<feature type="compositionally biased region" description="Basic and acidic residues" evidence="6">
    <location>
        <begin position="28"/>
        <end position="40"/>
    </location>
</feature>
<dbReference type="FunFam" id="1.20.1250.20:FF:001093">
    <property type="entry name" value="Predicted protein"/>
    <property type="match status" value="1"/>
</dbReference>
<dbReference type="PANTHER" id="PTHR43791">
    <property type="entry name" value="PERMEASE-RELATED"/>
    <property type="match status" value="1"/>
</dbReference>
<dbReference type="AlphaFoldDB" id="A0A8J4C8Y6"/>
<accession>A0A8J4C8Y6</accession>
<organism evidence="8 9">
    <name type="scientific">Volvox reticuliferus</name>
    <dbReference type="NCBI Taxonomy" id="1737510"/>
    <lineage>
        <taxon>Eukaryota</taxon>
        <taxon>Viridiplantae</taxon>
        <taxon>Chlorophyta</taxon>
        <taxon>core chlorophytes</taxon>
        <taxon>Chlorophyceae</taxon>
        <taxon>CS clade</taxon>
        <taxon>Chlamydomonadales</taxon>
        <taxon>Volvocaceae</taxon>
        <taxon>Volvox</taxon>
    </lineage>
</organism>
<evidence type="ECO:0000256" key="3">
    <source>
        <dbReference type="ARBA" id="ARBA00022692"/>
    </source>
</evidence>
<feature type="transmembrane region" description="Helical" evidence="7">
    <location>
        <begin position="176"/>
        <end position="199"/>
    </location>
</feature>
<dbReference type="Pfam" id="PF07690">
    <property type="entry name" value="MFS_1"/>
    <property type="match status" value="1"/>
</dbReference>
<dbReference type="InterPro" id="IPR011701">
    <property type="entry name" value="MFS"/>
</dbReference>
<dbReference type="InterPro" id="IPR020846">
    <property type="entry name" value="MFS_dom"/>
</dbReference>
<keyword evidence="2" id="KW-0813">Transport</keyword>
<evidence type="ECO:0000256" key="6">
    <source>
        <dbReference type="SAM" id="MobiDB-lite"/>
    </source>
</evidence>
<feature type="transmembrane region" description="Helical" evidence="7">
    <location>
        <begin position="606"/>
        <end position="626"/>
    </location>
</feature>
<feature type="region of interest" description="Disordered" evidence="6">
    <location>
        <begin position="751"/>
        <end position="777"/>
    </location>
</feature>
<proteinExistence type="predicted"/>
<dbReference type="GO" id="GO:0022857">
    <property type="term" value="F:transmembrane transporter activity"/>
    <property type="evidence" value="ECO:0007669"/>
    <property type="project" value="InterPro"/>
</dbReference>
<dbReference type="Proteomes" id="UP000722791">
    <property type="component" value="Unassembled WGS sequence"/>
</dbReference>
<feature type="region of interest" description="Disordered" evidence="6">
    <location>
        <begin position="20"/>
        <end position="54"/>
    </location>
</feature>
<gene>
    <name evidence="8" type="ORF">Vretimale_6517</name>
</gene>
<dbReference type="EMBL" id="BNCQ01000010">
    <property type="protein sequence ID" value="GIM01727.1"/>
    <property type="molecule type" value="Genomic_DNA"/>
</dbReference>
<keyword evidence="3 7" id="KW-0812">Transmembrane</keyword>
<evidence type="ECO:0000313" key="8">
    <source>
        <dbReference type="EMBL" id="GIM01727.1"/>
    </source>
</evidence>
<sequence length="790" mass="81702">MQLSTLSSLLGLGPYRAVPHASPALGPVKRDDRPVGHDGLNDPSSDPPEVQPQHQQLQLSIASQRNHVAAVAAASDSGVSIAPKAQLHAADYPVVRGSVPRSHGKLSHNPVIAAGSNRTEDFSLSWHQEAEEKAHMTAAVAAAAVAAKRDVEGADVDENGLKVDMQVLFRKISARLLPLFFIMVIMCYVDRTSLAFAAIQLNASLSFSPSVYGMGSGLFFLGYSLFQIPSNLLLRRFGGPTWLALIITAWGFVACTFAAMRTAGQFYALRLLLGAAEAGAFPGMWFVLTTFYPGDLITFPFSVVEAGISLSHVVAAPLAAACLSLDGLGGMAGWRWLFLLEGLPTLVLAVVMYRLLPRSPETADFLSPSERRALIQRIEQHNRNEKAAEYYGSNGNGNSSAQTSSGGLKCVSSVACNLSAGGGVVKRSKARGAVESGDLIGRGDASTDGGPGCSTPGGTSSSSSSGNSNSSVSSVSSTWTAILPAITNKYVWYMGGIKFVRDIASFGLIFWAPTIVNTLLQEMNRPTGFAERLGVGPDVVSMAPYDGSDDGGGVGRSLLGAVMPLSADGHHSNGVAAVLLTALPFALAAAGGMALAHSSQRSGERFLHISMPYIATGCILALYTRAASRSPWLGFLALSLGVVGVYCGSGPSLSLVSELAAGPGLVVALPLYNSLGTLGGFLGPAIVGWLVQGAYNNVARNSSSTTTVIQSGGFGVSAMVLGSALCLAGLMVLALGAAMGRLPALQDARGAVSGSTSGSARADRDGGRGGSGAMMEDDSGNVAVLRKSFN</sequence>